<dbReference type="KEGG" id="nno:NONO_c20910"/>
<dbReference type="EMBL" id="CP006850">
    <property type="protein sequence ID" value="AHH16889.1"/>
    <property type="molecule type" value="Genomic_DNA"/>
</dbReference>
<keyword evidence="3" id="KW-1185">Reference proteome</keyword>
<feature type="compositionally biased region" description="Acidic residues" evidence="1">
    <location>
        <begin position="22"/>
        <end position="32"/>
    </location>
</feature>
<accession>W5TCK1</accession>
<protein>
    <submittedName>
        <fullName evidence="2">Uncharacterized protein</fullName>
    </submittedName>
</protein>
<organism evidence="2 3">
    <name type="scientific">Nocardia nova SH22a</name>
    <dbReference type="NCBI Taxonomy" id="1415166"/>
    <lineage>
        <taxon>Bacteria</taxon>
        <taxon>Bacillati</taxon>
        <taxon>Actinomycetota</taxon>
        <taxon>Actinomycetes</taxon>
        <taxon>Mycobacteriales</taxon>
        <taxon>Nocardiaceae</taxon>
        <taxon>Nocardia</taxon>
    </lineage>
</organism>
<sequence length="241" mass="26958">MGAIVRGLAGIGTGHRWVTGESESDDESDDESQQVVHTTRRTLGWDTPAERVHVDDGPAIGRVIGVPISDDSRNAPSRPSPRLPPVTTATFPVRSDSGIRTDSQLCERGLPQSRQMTAREDVRRWFVVLEELLSERHLAHFGRPVNQRPYKTNRTATAVEPSTNSDPGSIRIDVGNNGYRQCRVGHGSGPKCRWAVENAEGLGRWDFLMNRERTCPRNKFDRSINYAPRVGNYYLVERLLA</sequence>
<evidence type="ECO:0000313" key="2">
    <source>
        <dbReference type="EMBL" id="AHH16889.1"/>
    </source>
</evidence>
<dbReference type="AlphaFoldDB" id="W5TCK1"/>
<name>W5TCK1_9NOCA</name>
<evidence type="ECO:0000256" key="1">
    <source>
        <dbReference type="SAM" id="MobiDB-lite"/>
    </source>
</evidence>
<dbReference type="Proteomes" id="UP000019150">
    <property type="component" value="Chromosome"/>
</dbReference>
<feature type="region of interest" description="Disordered" evidence="1">
    <location>
        <begin position="67"/>
        <end position="97"/>
    </location>
</feature>
<feature type="region of interest" description="Disordered" evidence="1">
    <location>
        <begin position="15"/>
        <end position="43"/>
    </location>
</feature>
<proteinExistence type="predicted"/>
<reference evidence="2 3" key="1">
    <citation type="journal article" date="2014" name="Appl. Environ. Microbiol.">
        <title>Insights into the Microbial Degradation of Rubber and Gutta-Percha by Analysis of the Complete Genome of Nocardia nova SH22a.</title>
        <authorList>
            <person name="Luo Q."/>
            <person name="Hiessl S."/>
            <person name="Poehlein A."/>
            <person name="Daniel R."/>
            <person name="Steinbuchel A."/>
        </authorList>
    </citation>
    <scope>NUCLEOTIDE SEQUENCE [LARGE SCALE GENOMIC DNA]</scope>
    <source>
        <strain evidence="2">SH22a</strain>
    </source>
</reference>
<gene>
    <name evidence="2" type="ORF">NONO_c20910</name>
</gene>
<dbReference type="HOGENOM" id="CLU_1150914_0_0_11"/>
<evidence type="ECO:0000313" key="3">
    <source>
        <dbReference type="Proteomes" id="UP000019150"/>
    </source>
</evidence>